<name>A0A1U7NKF0_9FIRM</name>
<keyword evidence="4" id="KW-1185">Reference proteome</keyword>
<comment type="caution">
    <text evidence="3">The sequence shown here is derived from an EMBL/GenBank/DDBJ whole genome shotgun (WGS) entry which is preliminary data.</text>
</comment>
<evidence type="ECO:0000313" key="3">
    <source>
        <dbReference type="EMBL" id="OLU44636.1"/>
    </source>
</evidence>
<keyword evidence="2" id="KW-0812">Transmembrane</keyword>
<proteinExistence type="predicted"/>
<reference evidence="3 4" key="1">
    <citation type="submission" date="2016-11" db="EMBL/GenBank/DDBJ databases">
        <title>Description of two novel members of the family Erysipelotrichaceae: Ileibacterium lipovorans gen. nov., sp. nov. and Dubosiella newyorkensis, gen. nov., sp. nov.</title>
        <authorList>
            <person name="Cox L.M."/>
            <person name="Sohn J."/>
            <person name="Tyrrell K.L."/>
            <person name="Citron D.M."/>
            <person name="Lawson P.A."/>
            <person name="Patel N.B."/>
            <person name="Iizumi T."/>
            <person name="Perez-Perez G.I."/>
            <person name="Goldstein E.J."/>
            <person name="Blaser M.J."/>
        </authorList>
    </citation>
    <scope>NUCLEOTIDE SEQUENCE [LARGE SCALE GENOMIC DNA]</scope>
    <source>
        <strain evidence="3 4">NYU-BL-A4</strain>
    </source>
</reference>
<feature type="region of interest" description="Disordered" evidence="1">
    <location>
        <begin position="79"/>
        <end position="109"/>
    </location>
</feature>
<evidence type="ECO:0000256" key="1">
    <source>
        <dbReference type="SAM" id="MobiDB-lite"/>
    </source>
</evidence>
<organism evidence="3 4">
    <name type="scientific">Dubosiella newyorkensis</name>
    <dbReference type="NCBI Taxonomy" id="1862672"/>
    <lineage>
        <taxon>Bacteria</taxon>
        <taxon>Bacillati</taxon>
        <taxon>Bacillota</taxon>
        <taxon>Erysipelotrichia</taxon>
        <taxon>Erysipelotrichales</taxon>
        <taxon>Erysipelotrichaceae</taxon>
        <taxon>Dubosiella</taxon>
    </lineage>
</organism>
<accession>A0A1U7NKF0</accession>
<protein>
    <submittedName>
        <fullName evidence="3">Uncharacterized protein</fullName>
    </submittedName>
</protein>
<dbReference type="RefSeq" id="WP_076342123.1">
    <property type="nucleotide sequence ID" value="NZ_CAPDDE010000011.1"/>
</dbReference>
<feature type="compositionally biased region" description="Low complexity" evidence="1">
    <location>
        <begin position="83"/>
        <end position="96"/>
    </location>
</feature>
<dbReference type="EMBL" id="MPKA01000101">
    <property type="protein sequence ID" value="OLU44636.1"/>
    <property type="molecule type" value="Genomic_DNA"/>
</dbReference>
<dbReference type="Proteomes" id="UP000186705">
    <property type="component" value="Unassembled WGS sequence"/>
</dbReference>
<evidence type="ECO:0000313" key="4">
    <source>
        <dbReference type="Proteomes" id="UP000186705"/>
    </source>
</evidence>
<dbReference type="GeneID" id="78276290"/>
<keyword evidence="2" id="KW-1133">Transmembrane helix</keyword>
<evidence type="ECO:0000256" key="2">
    <source>
        <dbReference type="SAM" id="Phobius"/>
    </source>
</evidence>
<keyword evidence="2" id="KW-0472">Membrane</keyword>
<feature type="transmembrane region" description="Helical" evidence="2">
    <location>
        <begin position="6"/>
        <end position="24"/>
    </location>
</feature>
<dbReference type="AlphaFoldDB" id="A0A1U7NKF0"/>
<sequence length="109" mass="12968">MIKKKILIALIVFCSFLFLYFFFLRKDEHPINLINLDVYIHEKLIRLDSVYTHIPRKNDSDTDLISYQTFEELKDLIKSNEQSTDSSLNVDSNNSLRFEPPDDSTYRFI</sequence>
<gene>
    <name evidence="3" type="ORF">BO225_10115</name>
</gene>